<keyword evidence="3" id="KW-1185">Reference proteome</keyword>
<reference evidence="2 3" key="1">
    <citation type="submission" date="2015-09" db="EMBL/GenBank/DDBJ databases">
        <title>Atta colombica WGS genome.</title>
        <authorList>
            <person name="Nygaard S."/>
            <person name="Hu H."/>
            <person name="Boomsma J."/>
            <person name="Zhang G."/>
        </authorList>
    </citation>
    <scope>NUCLEOTIDE SEQUENCE [LARGE SCALE GENOMIC DNA]</scope>
    <source>
        <strain evidence="2">Treedump-2</strain>
        <tissue evidence="2">Whole body</tissue>
    </source>
</reference>
<feature type="compositionally biased region" description="Gly residues" evidence="1">
    <location>
        <begin position="129"/>
        <end position="138"/>
    </location>
</feature>
<dbReference type="EMBL" id="KQ976465">
    <property type="protein sequence ID" value="KYM84310.1"/>
    <property type="molecule type" value="Genomic_DNA"/>
</dbReference>
<evidence type="ECO:0000313" key="2">
    <source>
        <dbReference type="EMBL" id="KYM84310.1"/>
    </source>
</evidence>
<sequence length="320" mass="36488">MHLRISRVMQNAMRAITHDTWRLKWFVGQLYRFQCTGAYDVNALAGLFRLTMVFAKRACVRMRARNRFSHTNEVKVQYNSLDPIVIIETTAIVITETQKAERRHQRVKGNFPSRKRSKRSKEKEEGGGGRKGGQGGARQAGEQAFSVHRKISQPGRGPMPVNSVGRSLTSSNSNGYATGFFTVCQEALARGVHSPDAAIRNRKEASRGRHDSSRFPYEKLRRNVEKFTVKHPLKQRYLPEKEIEKAASCESCHVAKNIILKMWFLISWSQQDAKDHSSNKIAQVTTTSVLWWQRTFDDVGHKNRLRAPSTLRYEAPISGC</sequence>
<name>A0A195BHN0_9HYME</name>
<protein>
    <submittedName>
        <fullName evidence="2">Uncharacterized protein</fullName>
    </submittedName>
</protein>
<feature type="compositionally biased region" description="Basic residues" evidence="1">
    <location>
        <begin position="101"/>
        <end position="120"/>
    </location>
</feature>
<evidence type="ECO:0000256" key="1">
    <source>
        <dbReference type="SAM" id="MobiDB-lite"/>
    </source>
</evidence>
<dbReference type="Proteomes" id="UP000078540">
    <property type="component" value="Unassembled WGS sequence"/>
</dbReference>
<dbReference type="AlphaFoldDB" id="A0A195BHN0"/>
<accession>A0A195BHN0</accession>
<proteinExistence type="predicted"/>
<evidence type="ECO:0000313" key="3">
    <source>
        <dbReference type="Proteomes" id="UP000078540"/>
    </source>
</evidence>
<organism evidence="2 3">
    <name type="scientific">Atta colombica</name>
    <dbReference type="NCBI Taxonomy" id="520822"/>
    <lineage>
        <taxon>Eukaryota</taxon>
        <taxon>Metazoa</taxon>
        <taxon>Ecdysozoa</taxon>
        <taxon>Arthropoda</taxon>
        <taxon>Hexapoda</taxon>
        <taxon>Insecta</taxon>
        <taxon>Pterygota</taxon>
        <taxon>Neoptera</taxon>
        <taxon>Endopterygota</taxon>
        <taxon>Hymenoptera</taxon>
        <taxon>Apocrita</taxon>
        <taxon>Aculeata</taxon>
        <taxon>Formicoidea</taxon>
        <taxon>Formicidae</taxon>
        <taxon>Myrmicinae</taxon>
        <taxon>Atta</taxon>
    </lineage>
</organism>
<gene>
    <name evidence="2" type="ORF">ALC53_05403</name>
</gene>
<feature type="region of interest" description="Disordered" evidence="1">
    <location>
        <begin position="97"/>
        <end position="144"/>
    </location>
</feature>